<reference evidence="4" key="1">
    <citation type="journal article" date="2014" name="Proc. Natl. Acad. Sci. U.S.A.">
        <title>Extensive sampling of basidiomycete genomes demonstrates inadequacy of the white-rot/brown-rot paradigm for wood decay fungi.</title>
        <authorList>
            <person name="Riley R."/>
            <person name="Salamov A.A."/>
            <person name="Brown D.W."/>
            <person name="Nagy L.G."/>
            <person name="Floudas D."/>
            <person name="Held B.W."/>
            <person name="Levasseur A."/>
            <person name="Lombard V."/>
            <person name="Morin E."/>
            <person name="Otillar R."/>
            <person name="Lindquist E.A."/>
            <person name="Sun H."/>
            <person name="LaButti K.M."/>
            <person name="Schmutz J."/>
            <person name="Jabbour D."/>
            <person name="Luo H."/>
            <person name="Baker S.E."/>
            <person name="Pisabarro A.G."/>
            <person name="Walton J.D."/>
            <person name="Blanchette R.A."/>
            <person name="Henrissat B."/>
            <person name="Martin F."/>
            <person name="Cullen D."/>
            <person name="Hibbett D.S."/>
            <person name="Grigoriev I.V."/>
        </authorList>
    </citation>
    <scope>NUCLEOTIDE SEQUENCE [LARGE SCALE GENOMIC DNA]</scope>
    <source>
        <strain evidence="4">PC15</strain>
    </source>
</reference>
<proteinExistence type="predicted"/>
<feature type="transmembrane region" description="Helical" evidence="2">
    <location>
        <begin position="55"/>
        <end position="73"/>
    </location>
</feature>
<feature type="region of interest" description="Disordered" evidence="1">
    <location>
        <begin position="320"/>
        <end position="341"/>
    </location>
</feature>
<dbReference type="HOGENOM" id="CLU_044614_3_2_1"/>
<dbReference type="VEuPathDB" id="FungiDB:PLEOSDRAFT_1106705"/>
<feature type="transmembrane region" description="Helical" evidence="2">
    <location>
        <begin position="12"/>
        <end position="34"/>
    </location>
</feature>
<feature type="transmembrane region" description="Helical" evidence="2">
    <location>
        <begin position="125"/>
        <end position="150"/>
    </location>
</feature>
<feature type="transmembrane region" description="Helical" evidence="2">
    <location>
        <begin position="209"/>
        <end position="234"/>
    </location>
</feature>
<dbReference type="InParanoid" id="A0A067NQD2"/>
<evidence type="ECO:0000313" key="3">
    <source>
        <dbReference type="EMBL" id="KDQ25806.1"/>
    </source>
</evidence>
<name>A0A067NQD2_PLEO1</name>
<dbReference type="AlphaFoldDB" id="A0A067NQD2"/>
<dbReference type="Proteomes" id="UP000027073">
    <property type="component" value="Unassembled WGS sequence"/>
</dbReference>
<feature type="transmembrane region" description="Helical" evidence="2">
    <location>
        <begin position="240"/>
        <end position="259"/>
    </location>
</feature>
<sequence length="341" mass="37757">MPNLIPAMLLGAVLETLLFGAYLVVFATSCLTFFTSRRRGWLKGSLNKGILTADLAMFLSINAHWALGIARLFEAFVDDRTTALEYFQLISERKRVAKVALYVFQCLIADMIMVLRLYYVSSKSLTICVLPILMTSGLAVAGSGLVWQLATAQPYRDPFTSGQWVWCCFTLTLATTMYSTLVIAYKLWSSHKTLKNMNVNPFIDSPVPHVIQIIVESAALYSTCTFVSFVLFLARSNAHFAVLDMTSPVVGLVLCLIVVRGRIPGHCPLYPPTESVVTLGNTMPVSRDRDRDQTQTLPPNLVVKIDETRIIHHDSTLVAPDKTEQEEDAESTAEGHGVEAC</sequence>
<evidence type="ECO:0000256" key="2">
    <source>
        <dbReference type="SAM" id="Phobius"/>
    </source>
</evidence>
<keyword evidence="2" id="KW-1133">Transmembrane helix</keyword>
<feature type="transmembrane region" description="Helical" evidence="2">
    <location>
        <begin position="162"/>
        <end position="188"/>
    </location>
</feature>
<feature type="transmembrane region" description="Helical" evidence="2">
    <location>
        <begin position="99"/>
        <end position="118"/>
    </location>
</feature>
<gene>
    <name evidence="3" type="ORF">PLEOSDRAFT_1106705</name>
</gene>
<protein>
    <submittedName>
        <fullName evidence="3">Uncharacterized protein</fullName>
    </submittedName>
</protein>
<evidence type="ECO:0000256" key="1">
    <source>
        <dbReference type="SAM" id="MobiDB-lite"/>
    </source>
</evidence>
<dbReference type="OrthoDB" id="2894496at2759"/>
<dbReference type="EMBL" id="KL198010">
    <property type="protein sequence ID" value="KDQ25806.1"/>
    <property type="molecule type" value="Genomic_DNA"/>
</dbReference>
<keyword evidence="2" id="KW-0472">Membrane</keyword>
<organism evidence="3 4">
    <name type="scientific">Pleurotus ostreatus (strain PC15)</name>
    <name type="common">Oyster mushroom</name>
    <dbReference type="NCBI Taxonomy" id="1137138"/>
    <lineage>
        <taxon>Eukaryota</taxon>
        <taxon>Fungi</taxon>
        <taxon>Dikarya</taxon>
        <taxon>Basidiomycota</taxon>
        <taxon>Agaricomycotina</taxon>
        <taxon>Agaricomycetes</taxon>
        <taxon>Agaricomycetidae</taxon>
        <taxon>Agaricales</taxon>
        <taxon>Pleurotineae</taxon>
        <taxon>Pleurotaceae</taxon>
        <taxon>Pleurotus</taxon>
    </lineage>
</organism>
<evidence type="ECO:0000313" key="4">
    <source>
        <dbReference type="Proteomes" id="UP000027073"/>
    </source>
</evidence>
<keyword evidence="2" id="KW-0812">Transmembrane</keyword>
<accession>A0A067NQD2</accession>